<keyword evidence="5" id="KW-0539">Nucleus</keyword>
<dbReference type="SMART" id="SM00906">
    <property type="entry name" value="Fungal_trans"/>
    <property type="match status" value="1"/>
</dbReference>
<dbReference type="GO" id="GO:0005634">
    <property type="term" value="C:nucleus"/>
    <property type="evidence" value="ECO:0007669"/>
    <property type="project" value="UniProtKB-SubCell"/>
</dbReference>
<feature type="compositionally biased region" description="Low complexity" evidence="6">
    <location>
        <begin position="1"/>
        <end position="15"/>
    </location>
</feature>
<gene>
    <name evidence="8" type="ORF">LACBIDRAFT_300747</name>
</gene>
<dbReference type="InterPro" id="IPR036864">
    <property type="entry name" value="Zn2-C6_fun-type_DNA-bd_sf"/>
</dbReference>
<evidence type="ECO:0000313" key="9">
    <source>
        <dbReference type="Proteomes" id="UP000001194"/>
    </source>
</evidence>
<dbReference type="Gene3D" id="4.10.240.10">
    <property type="entry name" value="Zn(2)-C6 fungal-type DNA-binding domain"/>
    <property type="match status" value="1"/>
</dbReference>
<dbReference type="HOGENOM" id="CLU_009416_0_0_1"/>
<proteinExistence type="predicted"/>
<evidence type="ECO:0000256" key="5">
    <source>
        <dbReference type="ARBA" id="ARBA00023242"/>
    </source>
</evidence>
<dbReference type="Pfam" id="PF04082">
    <property type="entry name" value="Fungal_trans"/>
    <property type="match status" value="1"/>
</dbReference>
<protein>
    <submittedName>
        <fullName evidence="8">Predicted protein</fullName>
    </submittedName>
</protein>
<name>B0CQ86_LACBS</name>
<dbReference type="AlphaFoldDB" id="B0CQ86"/>
<dbReference type="Proteomes" id="UP000001194">
    <property type="component" value="Unassembled WGS sequence"/>
</dbReference>
<keyword evidence="3" id="KW-0805">Transcription regulation</keyword>
<dbReference type="InterPro" id="IPR050815">
    <property type="entry name" value="TF_fung"/>
</dbReference>
<keyword evidence="9" id="KW-1185">Reference proteome</keyword>
<accession>B0CQ86</accession>
<comment type="subcellular location">
    <subcellularLocation>
        <location evidence="1">Nucleus</location>
    </subcellularLocation>
</comment>
<dbReference type="InterPro" id="IPR007219">
    <property type="entry name" value="XnlR_reg_dom"/>
</dbReference>
<keyword evidence="2" id="KW-0479">Metal-binding</keyword>
<sequence>MPRASSSSSTRPTAAFDSPHPNVLKRNRVFQDHSSGFLRSNFTFLLCYRPVINADEESCDAKRPCSTCVRSHAHALSHAPSGTNLPSAPECTFDDVVDAVAPATDGPKNRYERLENRINELEALLGQKEKGSSASPEPGTTSSGQSMADVYPSFNESSFPSRYRLTNSSDGSQVQQQYPSQATYFDSIVNTNSTPTSFPLPSANLDLVWPNWPQDLPPPDLLRHLVDVFFVFHPHANRLFHLPTFMHTLNLPPSHPKFPSTPVLHAICAIGSLYTAAVTSPPLPNFDKVPPDEIFLERLRSKEQRPDSFAEHQAKLARETGEKLNTLGEDLFQVLQANIILTWFYWSHGRWVDIFLNSAHCLRLTIPLGLNMCPPFHSITKSERPQSIIPSAKTVVEDETRRNAFWLAYATERQHGCGNGWALSVDDQDISQLLPVRGDQFDQGTLVTPMARQWAHTRNLLLVHADNQTDSFLLYIKGTIMLSHVKTFNMRFRSRHFAGDSAVTSPYNDVVQSSDPVDPRGSQAFIELDHVVSSFRESFPSHLRNPIVDNVVDNHLYTTCMMSHVATIILHDPHAEVCQSGCISALKILTAARAILDHIYAVWSTSFDITLLDSFCSLCWFFSGRVLVRFLRAALDARSLDQISTIRAEIDFIHSAIAKVGQRVPLAHRYAKMLEDMIVKQCGPASGYPAQITFPHSLHLDDLHTLFEESNNPVNDVTLRETVPFNLPLT</sequence>
<feature type="region of interest" description="Disordered" evidence="6">
    <location>
        <begin position="1"/>
        <end position="20"/>
    </location>
</feature>
<dbReference type="GO" id="GO:0006351">
    <property type="term" value="P:DNA-templated transcription"/>
    <property type="evidence" value="ECO:0007669"/>
    <property type="project" value="InterPro"/>
</dbReference>
<reference evidence="8 9" key="1">
    <citation type="journal article" date="2008" name="Nature">
        <title>The genome of Laccaria bicolor provides insights into mycorrhizal symbiosis.</title>
        <authorList>
            <person name="Martin F."/>
            <person name="Aerts A."/>
            <person name="Ahren D."/>
            <person name="Brun A."/>
            <person name="Danchin E.G.J."/>
            <person name="Duchaussoy F."/>
            <person name="Gibon J."/>
            <person name="Kohler A."/>
            <person name="Lindquist E."/>
            <person name="Pereda V."/>
            <person name="Salamov A."/>
            <person name="Shapiro H.J."/>
            <person name="Wuyts J."/>
            <person name="Blaudez D."/>
            <person name="Buee M."/>
            <person name="Brokstein P."/>
            <person name="Canbaeck B."/>
            <person name="Cohen D."/>
            <person name="Courty P.E."/>
            <person name="Coutinho P.M."/>
            <person name="Delaruelle C."/>
            <person name="Detter J.C."/>
            <person name="Deveau A."/>
            <person name="DiFazio S."/>
            <person name="Duplessis S."/>
            <person name="Fraissinet-Tachet L."/>
            <person name="Lucic E."/>
            <person name="Frey-Klett P."/>
            <person name="Fourrey C."/>
            <person name="Feussner I."/>
            <person name="Gay G."/>
            <person name="Grimwood J."/>
            <person name="Hoegger P.J."/>
            <person name="Jain P."/>
            <person name="Kilaru S."/>
            <person name="Labbe J."/>
            <person name="Lin Y.C."/>
            <person name="Legue V."/>
            <person name="Le Tacon F."/>
            <person name="Marmeisse R."/>
            <person name="Melayah D."/>
            <person name="Montanini B."/>
            <person name="Muratet M."/>
            <person name="Nehls U."/>
            <person name="Niculita-Hirzel H."/>
            <person name="Oudot-Le Secq M.P."/>
            <person name="Peter M."/>
            <person name="Quesneville H."/>
            <person name="Rajashekar B."/>
            <person name="Reich M."/>
            <person name="Rouhier N."/>
            <person name="Schmutz J."/>
            <person name="Yin T."/>
            <person name="Chalot M."/>
            <person name="Henrissat B."/>
            <person name="Kuees U."/>
            <person name="Lucas S."/>
            <person name="Van de Peer Y."/>
            <person name="Podila G.K."/>
            <person name="Polle A."/>
            <person name="Pukkila P.J."/>
            <person name="Richardson P.M."/>
            <person name="Rouze P."/>
            <person name="Sanders I.R."/>
            <person name="Stajich J.E."/>
            <person name="Tunlid A."/>
            <person name="Tuskan G."/>
            <person name="Grigoriev I.V."/>
        </authorList>
    </citation>
    <scope>NUCLEOTIDE SEQUENCE [LARGE SCALE GENOMIC DNA]</scope>
    <source>
        <strain evidence="9">S238N-H82 / ATCC MYA-4686</strain>
    </source>
</reference>
<dbReference type="GeneID" id="6069570"/>
<dbReference type="PANTHER" id="PTHR47338:SF29">
    <property type="entry name" value="ZN(2)-C6 FUNGAL-TYPE DOMAIN-CONTAINING PROTEIN"/>
    <property type="match status" value="1"/>
</dbReference>
<keyword evidence="4" id="KW-0804">Transcription</keyword>
<dbReference type="OrthoDB" id="39175at2759"/>
<dbReference type="KEGG" id="lbc:LACBIDRAFT_300747"/>
<dbReference type="GO" id="GO:0008270">
    <property type="term" value="F:zinc ion binding"/>
    <property type="evidence" value="ECO:0007669"/>
    <property type="project" value="InterPro"/>
</dbReference>
<evidence type="ECO:0000256" key="3">
    <source>
        <dbReference type="ARBA" id="ARBA00023015"/>
    </source>
</evidence>
<dbReference type="PANTHER" id="PTHR47338">
    <property type="entry name" value="ZN(II)2CYS6 TRANSCRIPTION FACTOR (EUROFUNG)-RELATED"/>
    <property type="match status" value="1"/>
</dbReference>
<dbReference type="STRING" id="486041.B0CQ86"/>
<feature type="domain" description="Xylanolytic transcriptional activator regulatory" evidence="7">
    <location>
        <begin position="354"/>
        <end position="441"/>
    </location>
</feature>
<evidence type="ECO:0000313" key="8">
    <source>
        <dbReference type="EMBL" id="EDR15631.1"/>
    </source>
</evidence>
<evidence type="ECO:0000256" key="1">
    <source>
        <dbReference type="ARBA" id="ARBA00004123"/>
    </source>
</evidence>
<dbReference type="GO" id="GO:0003677">
    <property type="term" value="F:DNA binding"/>
    <property type="evidence" value="ECO:0007669"/>
    <property type="project" value="InterPro"/>
</dbReference>
<dbReference type="RefSeq" id="XP_001873839.1">
    <property type="nucleotide sequence ID" value="XM_001873804.1"/>
</dbReference>
<evidence type="ECO:0000259" key="7">
    <source>
        <dbReference type="SMART" id="SM00906"/>
    </source>
</evidence>
<feature type="compositionally biased region" description="Polar residues" evidence="6">
    <location>
        <begin position="132"/>
        <end position="146"/>
    </location>
</feature>
<dbReference type="GO" id="GO:0000981">
    <property type="term" value="F:DNA-binding transcription factor activity, RNA polymerase II-specific"/>
    <property type="evidence" value="ECO:0007669"/>
    <property type="project" value="InterPro"/>
</dbReference>
<dbReference type="EMBL" id="DS547091">
    <property type="protein sequence ID" value="EDR15631.1"/>
    <property type="molecule type" value="Genomic_DNA"/>
</dbReference>
<feature type="region of interest" description="Disordered" evidence="6">
    <location>
        <begin position="126"/>
        <end position="151"/>
    </location>
</feature>
<evidence type="ECO:0000256" key="6">
    <source>
        <dbReference type="SAM" id="MobiDB-lite"/>
    </source>
</evidence>
<dbReference type="InParanoid" id="B0CQ86"/>
<dbReference type="CDD" id="cd12148">
    <property type="entry name" value="fungal_TF_MHR"/>
    <property type="match status" value="1"/>
</dbReference>
<organism evidence="9">
    <name type="scientific">Laccaria bicolor (strain S238N-H82 / ATCC MYA-4686)</name>
    <name type="common">Bicoloured deceiver</name>
    <name type="synonym">Laccaria laccata var. bicolor</name>
    <dbReference type="NCBI Taxonomy" id="486041"/>
    <lineage>
        <taxon>Eukaryota</taxon>
        <taxon>Fungi</taxon>
        <taxon>Dikarya</taxon>
        <taxon>Basidiomycota</taxon>
        <taxon>Agaricomycotina</taxon>
        <taxon>Agaricomycetes</taxon>
        <taxon>Agaricomycetidae</taxon>
        <taxon>Agaricales</taxon>
        <taxon>Agaricineae</taxon>
        <taxon>Hydnangiaceae</taxon>
        <taxon>Laccaria</taxon>
    </lineage>
</organism>
<evidence type="ECO:0000256" key="4">
    <source>
        <dbReference type="ARBA" id="ARBA00023163"/>
    </source>
</evidence>
<evidence type="ECO:0000256" key="2">
    <source>
        <dbReference type="ARBA" id="ARBA00022723"/>
    </source>
</evidence>